<evidence type="ECO:0000259" key="4">
    <source>
        <dbReference type="Pfam" id="PF15898"/>
    </source>
</evidence>
<dbReference type="GO" id="GO:0031672">
    <property type="term" value="C:A band"/>
    <property type="evidence" value="ECO:0007669"/>
    <property type="project" value="TreeGrafter"/>
</dbReference>
<feature type="region of interest" description="Disordered" evidence="3">
    <location>
        <begin position="1"/>
        <end position="251"/>
    </location>
</feature>
<feature type="compositionally biased region" description="Polar residues" evidence="3">
    <location>
        <begin position="108"/>
        <end position="117"/>
    </location>
</feature>
<proteinExistence type="predicted"/>
<dbReference type="GO" id="GO:0019901">
    <property type="term" value="F:protein kinase binding"/>
    <property type="evidence" value="ECO:0007669"/>
    <property type="project" value="InterPro"/>
</dbReference>
<dbReference type="GO" id="GO:0030018">
    <property type="term" value="C:Z disc"/>
    <property type="evidence" value="ECO:0007669"/>
    <property type="project" value="TreeGrafter"/>
</dbReference>
<dbReference type="AlphaFoldDB" id="A0A3B3SCZ3"/>
<feature type="compositionally biased region" description="Basic and acidic residues" evidence="3">
    <location>
        <begin position="13"/>
        <end position="22"/>
    </location>
</feature>
<keyword evidence="2" id="KW-0040">ANK repeat</keyword>
<dbReference type="Pfam" id="PF15898">
    <property type="entry name" value="PRKG1_interact"/>
    <property type="match status" value="1"/>
</dbReference>
<feature type="domain" description="cGMP-dependent protein kinase interacting" evidence="4">
    <location>
        <begin position="251"/>
        <end position="356"/>
    </location>
</feature>
<dbReference type="PANTHER" id="PTHR24179:SF18">
    <property type="entry name" value="PROTEIN PHOSPHATASE 1 REGULATORY SUBUNIT 12B"/>
    <property type="match status" value="1"/>
</dbReference>
<sequence length="367" mass="41078">MQACLPRSYLTPVRDEEAESQRKARSRQARQTRRSTQGVTLTDLREAQRSYGHSSSDRHTGESQKTGTEEPGVDSQAGQREAEESRPRRNREVDDLGNLRTWVEAQAESCTTPSASPHRTPPSPTKCLSSLGLDPNGNELEGADQGGGQDEPSEAELRQRQRPQTLDQSLSADTSDGTQKVQREEVSPQLVAKSLTTILDHDRASRLDSVSGSSSTDSTTERLLGRTGSYTRRENRLASLNKPDQEGSSKEYKKMYEDALAENEKLKSRLEDSKQELAKVRTQLEKVTQKQDRISERSSVLESEKREKRILEKKVSEMEEELKALPQLAQLQALRRANQHLSVENRAMLRVLGRLSAAACLPETEDL</sequence>
<dbReference type="Gene3D" id="6.10.140.390">
    <property type="match status" value="1"/>
</dbReference>
<dbReference type="GeneTree" id="ENSGT00940000157067"/>
<dbReference type="Gene3D" id="6.10.250.1820">
    <property type="match status" value="1"/>
</dbReference>
<dbReference type="GO" id="GO:0004857">
    <property type="term" value="F:enzyme inhibitor activity"/>
    <property type="evidence" value="ECO:0007669"/>
    <property type="project" value="TreeGrafter"/>
</dbReference>
<reference evidence="5" key="1">
    <citation type="submission" date="2025-08" db="UniProtKB">
        <authorList>
            <consortium name="Ensembl"/>
        </authorList>
    </citation>
    <scope>IDENTIFICATION</scope>
</reference>
<feature type="compositionally biased region" description="Polar residues" evidence="3">
    <location>
        <begin position="162"/>
        <end position="180"/>
    </location>
</feature>
<dbReference type="PANTHER" id="PTHR24179">
    <property type="entry name" value="PROTEIN PHOSPHATASE 1 REGULATORY SUBUNIT 12"/>
    <property type="match status" value="1"/>
</dbReference>
<dbReference type="Proteomes" id="UP000261540">
    <property type="component" value="Unplaced"/>
</dbReference>
<dbReference type="STRING" id="1676925.ENSPKIP00000028629"/>
<feature type="compositionally biased region" description="Low complexity" evidence="3">
    <location>
        <begin position="208"/>
        <end position="218"/>
    </location>
</feature>
<evidence type="ECO:0000256" key="2">
    <source>
        <dbReference type="ARBA" id="ARBA00023043"/>
    </source>
</evidence>
<dbReference type="GO" id="GO:0019208">
    <property type="term" value="F:phosphatase regulator activity"/>
    <property type="evidence" value="ECO:0007669"/>
    <property type="project" value="TreeGrafter"/>
</dbReference>
<keyword evidence="6" id="KW-1185">Reference proteome</keyword>
<dbReference type="InterPro" id="IPR051226">
    <property type="entry name" value="PP1_Regulatory_Subunit"/>
</dbReference>
<organism evidence="5 6">
    <name type="scientific">Paramormyrops kingsleyae</name>
    <dbReference type="NCBI Taxonomy" id="1676925"/>
    <lineage>
        <taxon>Eukaryota</taxon>
        <taxon>Metazoa</taxon>
        <taxon>Chordata</taxon>
        <taxon>Craniata</taxon>
        <taxon>Vertebrata</taxon>
        <taxon>Euteleostomi</taxon>
        <taxon>Actinopterygii</taxon>
        <taxon>Neopterygii</taxon>
        <taxon>Teleostei</taxon>
        <taxon>Osteoglossocephala</taxon>
        <taxon>Osteoglossomorpha</taxon>
        <taxon>Osteoglossiformes</taxon>
        <taxon>Mormyridae</taxon>
        <taxon>Paramormyrops</taxon>
    </lineage>
</organism>
<evidence type="ECO:0000313" key="5">
    <source>
        <dbReference type="Ensembl" id="ENSPKIP00000028629.1"/>
    </source>
</evidence>
<evidence type="ECO:0000256" key="3">
    <source>
        <dbReference type="SAM" id="MobiDB-lite"/>
    </source>
</evidence>
<feature type="compositionally biased region" description="Basic residues" evidence="3">
    <location>
        <begin position="23"/>
        <end position="33"/>
    </location>
</feature>
<dbReference type="CDD" id="cd21930">
    <property type="entry name" value="IPD_PPP1R12"/>
    <property type="match status" value="1"/>
</dbReference>
<accession>A0A3B3SCZ3</accession>
<evidence type="ECO:0000313" key="6">
    <source>
        <dbReference type="Proteomes" id="UP000261540"/>
    </source>
</evidence>
<protein>
    <submittedName>
        <fullName evidence="5">Protein phosphatase 1 regulatory subunit 12B-like</fullName>
    </submittedName>
</protein>
<dbReference type="Ensembl" id="ENSPKIT00000009411.1">
    <property type="protein sequence ID" value="ENSPKIP00000028629.1"/>
    <property type="gene ID" value="ENSPKIG00000010179.1"/>
</dbReference>
<evidence type="ECO:0000256" key="1">
    <source>
        <dbReference type="ARBA" id="ARBA00022737"/>
    </source>
</evidence>
<dbReference type="InterPro" id="IPR031775">
    <property type="entry name" value="PRKG1_interact"/>
</dbReference>
<keyword evidence="1" id="KW-0677">Repeat</keyword>
<name>A0A3B3SCZ3_9TELE</name>
<feature type="compositionally biased region" description="Basic and acidic residues" evidence="3">
    <location>
        <begin position="80"/>
        <end position="94"/>
    </location>
</feature>
<reference evidence="5" key="2">
    <citation type="submission" date="2025-09" db="UniProtKB">
        <authorList>
            <consortium name="Ensembl"/>
        </authorList>
    </citation>
    <scope>IDENTIFICATION</scope>
</reference>